<dbReference type="VEuPathDB" id="CryptoDB:Vbra_183"/>
<dbReference type="InParanoid" id="A0A0G4EZA8"/>
<reference evidence="1 2" key="1">
    <citation type="submission" date="2014-11" db="EMBL/GenBank/DDBJ databases">
        <authorList>
            <person name="Zhu J."/>
            <person name="Qi W."/>
            <person name="Song R."/>
        </authorList>
    </citation>
    <scope>NUCLEOTIDE SEQUENCE [LARGE SCALE GENOMIC DNA]</scope>
</reference>
<gene>
    <name evidence="1" type="ORF">Vbra_183</name>
</gene>
<evidence type="ECO:0000313" key="2">
    <source>
        <dbReference type="Proteomes" id="UP000041254"/>
    </source>
</evidence>
<dbReference type="Proteomes" id="UP000041254">
    <property type="component" value="Unassembled WGS sequence"/>
</dbReference>
<name>A0A0G4EZA8_VITBC</name>
<accession>A0A0G4EZA8</accession>
<dbReference type="AlphaFoldDB" id="A0A0G4EZA8"/>
<protein>
    <submittedName>
        <fullName evidence="1">Uncharacterized protein</fullName>
    </submittedName>
</protein>
<dbReference type="EMBL" id="CDMY01000350">
    <property type="protein sequence ID" value="CEM04327.1"/>
    <property type="molecule type" value="Genomic_DNA"/>
</dbReference>
<proteinExistence type="predicted"/>
<dbReference type="OrthoDB" id="445371at2759"/>
<evidence type="ECO:0000313" key="1">
    <source>
        <dbReference type="EMBL" id="CEM04327.1"/>
    </source>
</evidence>
<keyword evidence="2" id="KW-1185">Reference proteome</keyword>
<sequence length="441" mass="49802">MQNFNLSNNDEACKDGLEILLKPKYYGVIEPWTLTATEKEKVDIAKLARIVECEPDPSTTILPRTQVAADISRYDAKEAVRATLHQWQPHRSGASLRGKDEIGEWHKAMRPPAMVSARHAPFNMSSEQQDAVLANPKGLFRPLKDTGKAMDQQQPDLHDRTLSAFARRNIKSLQPPRGNRFRTQQQVDDYFRLNYERLSTQGCARVLIPRAVRRLESWQILRASEAEKANVVKLLKSLEHAVSALPDYKIMSGALEGIDPWNRLFEDHRVHKYHKDLLNIRLYGGPGGPFPMQQPTQNERPWTAPGGQHSIGDVYNAMQWTLSRNRPKPPPMITAAEMAEAADRVRQRAERARKHLAGGLCFPWVAKEKKSQYQRSYVPLPHDQDVIYRRQPAERTHEAIAVGGLEATAMSAGAGGVYEDTATMLKACVSPLITSERLPEK</sequence>
<organism evidence="1 2">
    <name type="scientific">Vitrella brassicaformis (strain CCMP3155)</name>
    <dbReference type="NCBI Taxonomy" id="1169540"/>
    <lineage>
        <taxon>Eukaryota</taxon>
        <taxon>Sar</taxon>
        <taxon>Alveolata</taxon>
        <taxon>Colpodellida</taxon>
        <taxon>Vitrellaceae</taxon>
        <taxon>Vitrella</taxon>
    </lineage>
</organism>